<proteinExistence type="inferred from homology"/>
<evidence type="ECO:0000313" key="9">
    <source>
        <dbReference type="Proteomes" id="UP000612585"/>
    </source>
</evidence>
<dbReference type="InterPro" id="IPR008979">
    <property type="entry name" value="Galactose-bd-like_sf"/>
</dbReference>
<keyword evidence="2 6" id="KW-0732">Signal</keyword>
<dbReference type="GO" id="GO:0004557">
    <property type="term" value="F:alpha-galactosidase activity"/>
    <property type="evidence" value="ECO:0007669"/>
    <property type="project" value="UniProtKB-EC"/>
</dbReference>
<evidence type="ECO:0000256" key="1">
    <source>
        <dbReference type="ARBA" id="ARBA00009743"/>
    </source>
</evidence>
<evidence type="ECO:0000256" key="6">
    <source>
        <dbReference type="SAM" id="SignalP"/>
    </source>
</evidence>
<dbReference type="InterPro" id="IPR013222">
    <property type="entry name" value="Glyco_hyd_98_carb-bd"/>
</dbReference>
<accession>A0A8J3ZGE2</accession>
<dbReference type="InterPro" id="IPR013785">
    <property type="entry name" value="Aldolase_TIM"/>
</dbReference>
<keyword evidence="4 5" id="KW-0326">Glycosidase</keyword>
<dbReference type="Pfam" id="PF10633">
    <property type="entry name" value="NPCBM_assoc"/>
    <property type="match status" value="1"/>
</dbReference>
<dbReference type="Pfam" id="PF16499">
    <property type="entry name" value="Melibiase_2"/>
    <property type="match status" value="1"/>
</dbReference>
<dbReference type="InterPro" id="IPR038637">
    <property type="entry name" value="NPCBM_sf"/>
</dbReference>
<dbReference type="RefSeq" id="WP_204008059.1">
    <property type="nucleotide sequence ID" value="NZ_BOPG01000078.1"/>
</dbReference>
<dbReference type="Gene3D" id="2.60.40.10">
    <property type="entry name" value="Immunoglobulins"/>
    <property type="match status" value="1"/>
</dbReference>
<dbReference type="Gene3D" id="2.60.40.1180">
    <property type="entry name" value="Golgi alpha-mannosidase II"/>
    <property type="match status" value="1"/>
</dbReference>
<evidence type="ECO:0000256" key="3">
    <source>
        <dbReference type="ARBA" id="ARBA00022801"/>
    </source>
</evidence>
<dbReference type="InterPro" id="IPR013780">
    <property type="entry name" value="Glyco_hydro_b"/>
</dbReference>
<dbReference type="EMBL" id="BOPG01000078">
    <property type="protein sequence ID" value="GIJ62422.1"/>
    <property type="molecule type" value="Genomic_DNA"/>
</dbReference>
<dbReference type="Gene3D" id="3.20.20.70">
    <property type="entry name" value="Aldolase class I"/>
    <property type="match status" value="1"/>
</dbReference>
<feature type="chain" id="PRO_5039569109" description="Alpha-galactosidase" evidence="6">
    <location>
        <begin position="26"/>
        <end position="687"/>
    </location>
</feature>
<keyword evidence="3 5" id="KW-0378">Hydrolase</keyword>
<comment type="similarity">
    <text evidence="1 5">Belongs to the glycosyl hydrolase 27 family.</text>
</comment>
<keyword evidence="5" id="KW-1015">Disulfide bond</keyword>
<feature type="domain" description="Glycosyl hydrolase family 98 putative carbohydrate-binding module" evidence="7">
    <location>
        <begin position="544"/>
        <end position="687"/>
    </location>
</feature>
<organism evidence="8 9">
    <name type="scientific">Virgisporangium aurantiacum</name>
    <dbReference type="NCBI Taxonomy" id="175570"/>
    <lineage>
        <taxon>Bacteria</taxon>
        <taxon>Bacillati</taxon>
        <taxon>Actinomycetota</taxon>
        <taxon>Actinomycetes</taxon>
        <taxon>Micromonosporales</taxon>
        <taxon>Micromonosporaceae</taxon>
        <taxon>Virgisporangium</taxon>
    </lineage>
</organism>
<sequence length="687" mass="71802">MKRHALTALFAIAAGLLIAPAQAGAAPAAPTGHKILGSTPYQGWNTYFGLGGDFTEQSVREVADSLVAKGLARAGYNIVWLDGGWQDPEPRTAAGDLRADRTRFPNGLTPLVDYIHSKGLKAGIYTDAGPYIPGRCGLGSGGYYQRDADQFAAWKFDAVKVDFLCGIAADLDPKTVFTEFARALRNNASHRPIIFNLCNPVTSPDWGNYPPEQQSTYSWTYAPAIAQSWRTYTDVGFVFDIKFKDVLRNYDANARHPEVAGPGHFNDPDYLGPELGMTDEEFRTQMTLWSVAAAPLVIGSDVRKLSRTSVDTLTDPDVLAINQDPAGVQAVRVGPAGTTETWVKRLANGERAVMLLNRGDSPKILTTTASSVGLSGRRFTLRNAWTNQVTESAGTISAAVAAHGAALFRVGPARGKPGVPHVTAGLPQVTNVGGLPTPDGTAPVLAGGDVARVEVTVRNDGTRPVFAPKASLAAPTGWAVIPIGAAPALLAPGSAATVAFAVTLPAAASTGAATLTATTSYGVAGGRRLAQTTVSAVVVAPAPPDGEVVLSHHTWISATSGWMSPTIDLSVGGGSPLSVLGQVYPTGIGVASPSAVRYYLGGRCDRLTAMVGIDDAVRNVGPEGATATFQVIGDGRVLFDSGLLTRDDTRRIDVDLTTVRVLDLVVGDGGDGGYNDRADWTGLTAAC</sequence>
<protein>
    <recommendedName>
        <fullName evidence="5">Alpha-galactosidase</fullName>
        <ecNumber evidence="5">3.2.1.22</ecNumber>
    </recommendedName>
    <alternativeName>
        <fullName evidence="5">Melibiase</fullName>
    </alternativeName>
</protein>
<comment type="caution">
    <text evidence="8">The sequence shown here is derived from an EMBL/GenBank/DDBJ whole genome shotgun (WGS) entry which is preliminary data.</text>
</comment>
<dbReference type="SUPFAM" id="SSF49785">
    <property type="entry name" value="Galactose-binding domain-like"/>
    <property type="match status" value="1"/>
</dbReference>
<dbReference type="AlphaFoldDB" id="A0A8J3ZGE2"/>
<reference evidence="8" key="1">
    <citation type="submission" date="2021-01" db="EMBL/GenBank/DDBJ databases">
        <title>Whole genome shotgun sequence of Virgisporangium aurantiacum NBRC 16421.</title>
        <authorList>
            <person name="Komaki H."/>
            <person name="Tamura T."/>
        </authorList>
    </citation>
    <scope>NUCLEOTIDE SEQUENCE</scope>
    <source>
        <strain evidence="8">NBRC 16421</strain>
    </source>
</reference>
<dbReference type="Pfam" id="PF17801">
    <property type="entry name" value="Melibiase_C"/>
    <property type="match status" value="1"/>
</dbReference>
<keyword evidence="9" id="KW-1185">Reference proteome</keyword>
<evidence type="ECO:0000256" key="2">
    <source>
        <dbReference type="ARBA" id="ARBA00022729"/>
    </source>
</evidence>
<evidence type="ECO:0000313" key="8">
    <source>
        <dbReference type="EMBL" id="GIJ62422.1"/>
    </source>
</evidence>
<dbReference type="InterPro" id="IPR013783">
    <property type="entry name" value="Ig-like_fold"/>
</dbReference>
<dbReference type="EC" id="3.2.1.22" evidence="5"/>
<dbReference type="InterPro" id="IPR002241">
    <property type="entry name" value="Glyco_hydro_27"/>
</dbReference>
<dbReference type="PRINTS" id="PR00740">
    <property type="entry name" value="GLHYDRLASE27"/>
</dbReference>
<dbReference type="Pfam" id="PF08305">
    <property type="entry name" value="NPCBM"/>
    <property type="match status" value="1"/>
</dbReference>
<gene>
    <name evidence="8" type="primary">galA_6</name>
    <name evidence="8" type="ORF">Vau01_099380</name>
</gene>
<evidence type="ECO:0000259" key="7">
    <source>
        <dbReference type="SMART" id="SM00776"/>
    </source>
</evidence>
<dbReference type="Proteomes" id="UP000612585">
    <property type="component" value="Unassembled WGS sequence"/>
</dbReference>
<dbReference type="PANTHER" id="PTHR11452:SF75">
    <property type="entry name" value="ALPHA-GALACTOSIDASE MEL1"/>
    <property type="match status" value="1"/>
</dbReference>
<dbReference type="PANTHER" id="PTHR11452">
    <property type="entry name" value="ALPHA-GALACTOSIDASE/ALPHA-N-ACETYLGALACTOSAMINIDASE"/>
    <property type="match status" value="1"/>
</dbReference>
<evidence type="ECO:0000256" key="5">
    <source>
        <dbReference type="RuleBase" id="RU361168"/>
    </source>
</evidence>
<evidence type="ECO:0000256" key="4">
    <source>
        <dbReference type="ARBA" id="ARBA00023295"/>
    </source>
</evidence>
<dbReference type="SUPFAM" id="SSF51445">
    <property type="entry name" value="(Trans)glycosidases"/>
    <property type="match status" value="1"/>
</dbReference>
<dbReference type="InterPro" id="IPR017853">
    <property type="entry name" value="GH"/>
</dbReference>
<name>A0A8J3ZGE2_9ACTN</name>
<comment type="catalytic activity">
    <reaction evidence="5">
        <text>Hydrolysis of terminal, non-reducing alpha-D-galactose residues in alpha-D-galactosides, including galactose oligosaccharides, galactomannans and galactolipids.</text>
        <dbReference type="EC" id="3.2.1.22"/>
    </reaction>
</comment>
<dbReference type="InterPro" id="IPR041233">
    <property type="entry name" value="Melibiase_C"/>
</dbReference>
<feature type="signal peptide" evidence="6">
    <location>
        <begin position="1"/>
        <end position="25"/>
    </location>
</feature>
<dbReference type="Gene3D" id="2.60.120.1060">
    <property type="entry name" value="NPCBM/NEW2 domain"/>
    <property type="match status" value="1"/>
</dbReference>
<dbReference type="CDD" id="cd14792">
    <property type="entry name" value="GH27"/>
    <property type="match status" value="1"/>
</dbReference>
<dbReference type="GO" id="GO:0005975">
    <property type="term" value="P:carbohydrate metabolic process"/>
    <property type="evidence" value="ECO:0007669"/>
    <property type="project" value="InterPro"/>
</dbReference>
<dbReference type="SUPFAM" id="SSF51011">
    <property type="entry name" value="Glycosyl hydrolase domain"/>
    <property type="match status" value="1"/>
</dbReference>
<dbReference type="InterPro" id="IPR018905">
    <property type="entry name" value="A-galactase_NEW3"/>
</dbReference>
<dbReference type="SMART" id="SM00776">
    <property type="entry name" value="NPCBM"/>
    <property type="match status" value="1"/>
</dbReference>